<dbReference type="RefSeq" id="WP_103296178.1">
    <property type="nucleotide sequence ID" value="NZ_BKAQ01000016.1"/>
</dbReference>
<accession>A0ABQ0XMS0</accession>
<reference evidence="2 3" key="1">
    <citation type="submission" date="2019-07" db="EMBL/GenBank/DDBJ databases">
        <title>Whole genome shotgun sequence of Staphylococcus kloosii NBRC 109624.</title>
        <authorList>
            <person name="Hosoyama A."/>
            <person name="Uohara A."/>
            <person name="Ohji S."/>
            <person name="Ichikawa N."/>
        </authorList>
    </citation>
    <scope>NUCLEOTIDE SEQUENCE [LARGE SCALE GENOMIC DNA]</scope>
    <source>
        <strain evidence="2 3">NBRC 109624</strain>
    </source>
</reference>
<gene>
    <name evidence="2" type="ORF">SKL01_19030</name>
</gene>
<dbReference type="InterPro" id="IPR036806">
    <property type="entry name" value="YozE_SAM-like_sf"/>
</dbReference>
<dbReference type="GeneID" id="69903980"/>
<evidence type="ECO:0000313" key="2">
    <source>
        <dbReference type="EMBL" id="GEP82725.1"/>
    </source>
</evidence>
<dbReference type="InterPro" id="IPR023089">
    <property type="entry name" value="YozE_SAM-like"/>
</dbReference>
<name>A0ABQ0XMS0_9STAP</name>
<comment type="caution">
    <text evidence="2">The sequence shown here is derived from an EMBL/GenBank/DDBJ whole genome shotgun (WGS) entry which is preliminary data.</text>
</comment>
<sequence length="60" mass="7225">MTFYDFIQTFRDDNTPLGKLAHWIEKDDFFPKDETAGHNILEYFQSLHNLEHEIIQLKGR</sequence>
<keyword evidence="3" id="KW-1185">Reference proteome</keyword>
<dbReference type="SUPFAM" id="SSF140652">
    <property type="entry name" value="YozE-like"/>
    <property type="match status" value="1"/>
</dbReference>
<proteinExistence type="predicted"/>
<protein>
    <recommendedName>
        <fullName evidence="1">YozE SAM-like domain-containing protein</fullName>
    </recommendedName>
</protein>
<dbReference type="Proteomes" id="UP000321040">
    <property type="component" value="Unassembled WGS sequence"/>
</dbReference>
<dbReference type="EMBL" id="BKAQ01000016">
    <property type="protein sequence ID" value="GEP82725.1"/>
    <property type="molecule type" value="Genomic_DNA"/>
</dbReference>
<evidence type="ECO:0000259" key="1">
    <source>
        <dbReference type="Pfam" id="PF06855"/>
    </source>
</evidence>
<evidence type="ECO:0000313" key="3">
    <source>
        <dbReference type="Proteomes" id="UP000321040"/>
    </source>
</evidence>
<organism evidence="2 3">
    <name type="scientific">Staphylococcus kloosii</name>
    <dbReference type="NCBI Taxonomy" id="29384"/>
    <lineage>
        <taxon>Bacteria</taxon>
        <taxon>Bacillati</taxon>
        <taxon>Bacillota</taxon>
        <taxon>Bacilli</taxon>
        <taxon>Bacillales</taxon>
        <taxon>Staphylococcaceae</taxon>
        <taxon>Staphylococcus</taxon>
    </lineage>
</organism>
<dbReference type="Pfam" id="PF06855">
    <property type="entry name" value="YozE_SAM_like"/>
    <property type="match status" value="1"/>
</dbReference>
<dbReference type="Gene3D" id="1.10.150.260">
    <property type="entry name" value="YozE SAM-like"/>
    <property type="match status" value="1"/>
</dbReference>
<feature type="domain" description="YozE SAM-like" evidence="1">
    <location>
        <begin position="2"/>
        <end position="52"/>
    </location>
</feature>